<dbReference type="Pfam" id="PF08220">
    <property type="entry name" value="HTH_DeoR"/>
    <property type="match status" value="1"/>
</dbReference>
<keyword evidence="2" id="KW-0238">DNA-binding</keyword>
<dbReference type="PANTHER" id="PTHR30363:SF49">
    <property type="entry name" value="L-FUCOSE OPERON ACTIVATOR"/>
    <property type="match status" value="1"/>
</dbReference>
<dbReference type="Gene3D" id="1.10.10.10">
    <property type="entry name" value="Winged helix-like DNA-binding domain superfamily/Winged helix DNA-binding domain"/>
    <property type="match status" value="1"/>
</dbReference>
<dbReference type="NCBIfam" id="NF007720">
    <property type="entry name" value="PRK10411.1"/>
    <property type="match status" value="1"/>
</dbReference>
<sequence length="236" mass="26667">MKDERHQRILALLGQHNWVATDVLACALAVSQETLRRDLRELQRQGKILRSHGRARSLMAGTSYADPFRARQKSHHARKADIARQALPWIVEGITLALDASTTSWYLARQLPDLPLRVFTNSLRICQALERRSHIQLLHSGGWLDRDSACYENPALLALLRHIEIDLFIFSCQGVDAAGDIWDVQGWNARFKQLLLSRAEQSLLLMDGSKRGRTGEECIGSLNEVTALIDDKNRAP</sequence>
<dbReference type="PROSITE" id="PS51000">
    <property type="entry name" value="HTH_DEOR_2"/>
    <property type="match status" value="1"/>
</dbReference>
<dbReference type="PROSITE" id="PS00894">
    <property type="entry name" value="HTH_DEOR_1"/>
    <property type="match status" value="1"/>
</dbReference>
<evidence type="ECO:0000313" key="6">
    <source>
        <dbReference type="Proteomes" id="UP000302163"/>
    </source>
</evidence>
<evidence type="ECO:0000256" key="2">
    <source>
        <dbReference type="ARBA" id="ARBA00023125"/>
    </source>
</evidence>
<dbReference type="Proteomes" id="UP000302163">
    <property type="component" value="Chromosome"/>
</dbReference>
<keyword evidence="6" id="KW-1185">Reference proteome</keyword>
<dbReference type="SUPFAM" id="SSF46785">
    <property type="entry name" value="Winged helix' DNA-binding domain"/>
    <property type="match status" value="1"/>
</dbReference>
<feature type="domain" description="HTH deoR-type" evidence="4">
    <location>
        <begin position="2"/>
        <end position="57"/>
    </location>
</feature>
<evidence type="ECO:0000259" key="4">
    <source>
        <dbReference type="PROSITE" id="PS51000"/>
    </source>
</evidence>
<proteinExistence type="predicted"/>
<dbReference type="Pfam" id="PF00455">
    <property type="entry name" value="DeoRC"/>
    <property type="match status" value="1"/>
</dbReference>
<dbReference type="InterPro" id="IPR036388">
    <property type="entry name" value="WH-like_DNA-bd_sf"/>
</dbReference>
<dbReference type="SMART" id="SM00420">
    <property type="entry name" value="HTH_DEOR"/>
    <property type="match status" value="1"/>
</dbReference>
<dbReference type="SUPFAM" id="SSF100950">
    <property type="entry name" value="NagB/RpiA/CoA transferase-like"/>
    <property type="match status" value="1"/>
</dbReference>
<keyword evidence="1" id="KW-0805">Transcription regulation</keyword>
<protein>
    <submittedName>
        <fullName evidence="5">L-fucose operon activator</fullName>
    </submittedName>
</protein>
<dbReference type="InterPro" id="IPR001034">
    <property type="entry name" value="DeoR_HTH"/>
</dbReference>
<dbReference type="PRINTS" id="PR00037">
    <property type="entry name" value="HTHLACR"/>
</dbReference>
<dbReference type="OrthoDB" id="6846621at2"/>
<dbReference type="InterPro" id="IPR050313">
    <property type="entry name" value="Carb_Metab_HTH_regulators"/>
</dbReference>
<accession>A0A4P8YG10</accession>
<evidence type="ECO:0000256" key="1">
    <source>
        <dbReference type="ARBA" id="ARBA00023015"/>
    </source>
</evidence>
<dbReference type="InterPro" id="IPR037171">
    <property type="entry name" value="NagB/RpiA_transferase-like"/>
</dbReference>
<dbReference type="PANTHER" id="PTHR30363">
    <property type="entry name" value="HTH-TYPE TRANSCRIPTIONAL REGULATOR SRLR-RELATED"/>
    <property type="match status" value="1"/>
</dbReference>
<dbReference type="GO" id="GO:0003700">
    <property type="term" value="F:DNA-binding transcription factor activity"/>
    <property type="evidence" value="ECO:0007669"/>
    <property type="project" value="InterPro"/>
</dbReference>
<dbReference type="InterPro" id="IPR018356">
    <property type="entry name" value="Tscrpt_reg_HTH_DeoR_CS"/>
</dbReference>
<dbReference type="KEGG" id="izh:FEM41_01650"/>
<dbReference type="InterPro" id="IPR036390">
    <property type="entry name" value="WH_DNA-bd_sf"/>
</dbReference>
<name>A0A4P8YG10_9ENTR</name>
<evidence type="ECO:0000313" key="5">
    <source>
        <dbReference type="EMBL" id="QCT18434.1"/>
    </source>
</evidence>
<dbReference type="InterPro" id="IPR014036">
    <property type="entry name" value="DeoR-like_C"/>
</dbReference>
<dbReference type="RefSeq" id="WP_138093810.1">
    <property type="nucleotide sequence ID" value="NZ_CP040428.1"/>
</dbReference>
<organism evidence="5 6">
    <name type="scientific">Jejubacter calystegiae</name>
    <dbReference type="NCBI Taxonomy" id="2579935"/>
    <lineage>
        <taxon>Bacteria</taxon>
        <taxon>Pseudomonadati</taxon>
        <taxon>Pseudomonadota</taxon>
        <taxon>Gammaproteobacteria</taxon>
        <taxon>Enterobacterales</taxon>
        <taxon>Enterobacteriaceae</taxon>
        <taxon>Jejubacter</taxon>
    </lineage>
</organism>
<dbReference type="GO" id="GO:0003677">
    <property type="term" value="F:DNA binding"/>
    <property type="evidence" value="ECO:0007669"/>
    <property type="project" value="UniProtKB-KW"/>
</dbReference>
<dbReference type="EMBL" id="CP040428">
    <property type="protein sequence ID" value="QCT18434.1"/>
    <property type="molecule type" value="Genomic_DNA"/>
</dbReference>
<dbReference type="AlphaFoldDB" id="A0A4P8YG10"/>
<keyword evidence="3" id="KW-0804">Transcription</keyword>
<dbReference type="SMART" id="SM01134">
    <property type="entry name" value="DeoRC"/>
    <property type="match status" value="1"/>
</dbReference>
<reference evidence="5 6" key="1">
    <citation type="submission" date="2019-05" db="EMBL/GenBank/DDBJ databases">
        <title>Complete genome sequence of Izhakiella calystegiae KSNA2, an endophyte isolated from beach morning glory (Calystegia soldanella).</title>
        <authorList>
            <person name="Jiang L."/>
            <person name="Jeong J.C."/>
            <person name="Kim C.Y."/>
            <person name="Kim D.H."/>
            <person name="Kim S.W."/>
            <person name="Lee j."/>
        </authorList>
    </citation>
    <scope>NUCLEOTIDE SEQUENCE [LARGE SCALE GENOMIC DNA]</scope>
    <source>
        <strain evidence="5 6">KSNA2</strain>
    </source>
</reference>
<evidence type="ECO:0000256" key="3">
    <source>
        <dbReference type="ARBA" id="ARBA00023163"/>
    </source>
</evidence>
<gene>
    <name evidence="5" type="primary">fucR</name>
    <name evidence="5" type="ORF">FEM41_01650</name>
</gene>